<dbReference type="InterPro" id="IPR025287">
    <property type="entry name" value="WAK_GUB"/>
</dbReference>
<evidence type="ECO:0000256" key="10">
    <source>
        <dbReference type="ARBA" id="ARBA00022989"/>
    </source>
</evidence>
<dbReference type="SUPFAM" id="SSF56112">
    <property type="entry name" value="Protein kinase-like (PK-like)"/>
    <property type="match status" value="1"/>
</dbReference>
<dbReference type="InterPro" id="IPR000719">
    <property type="entry name" value="Prot_kinase_dom"/>
</dbReference>
<dbReference type="Proteomes" id="UP001231189">
    <property type="component" value="Unassembled WGS sequence"/>
</dbReference>
<keyword evidence="2" id="KW-0723">Serine/threonine-protein kinase</keyword>
<name>A0AAD8W4V8_LOLMU</name>
<comment type="subcellular location">
    <subcellularLocation>
        <location evidence="1">Membrane</location>
        <topology evidence="1">Single-pass type I membrane protein</topology>
    </subcellularLocation>
</comment>
<dbReference type="PROSITE" id="PS00107">
    <property type="entry name" value="PROTEIN_KINASE_ATP"/>
    <property type="match status" value="1"/>
</dbReference>
<dbReference type="Gene3D" id="1.10.510.10">
    <property type="entry name" value="Transferase(Phosphotransferase) domain 1"/>
    <property type="match status" value="1"/>
</dbReference>
<evidence type="ECO:0000256" key="5">
    <source>
        <dbReference type="ARBA" id="ARBA00022692"/>
    </source>
</evidence>
<evidence type="ECO:0000256" key="14">
    <source>
        <dbReference type="PROSITE-ProRule" id="PRU10141"/>
    </source>
</evidence>
<evidence type="ECO:0000256" key="6">
    <source>
        <dbReference type="ARBA" id="ARBA00022729"/>
    </source>
</evidence>
<dbReference type="PANTHER" id="PTHR27005:SF220">
    <property type="entry name" value="PROTEIN KINASE DOMAIN-CONTAINING PROTEIN"/>
    <property type="match status" value="1"/>
</dbReference>
<evidence type="ECO:0000259" key="17">
    <source>
        <dbReference type="PROSITE" id="PS50011"/>
    </source>
</evidence>
<dbReference type="Pfam" id="PF07645">
    <property type="entry name" value="EGF_CA"/>
    <property type="match status" value="1"/>
</dbReference>
<feature type="domain" description="Protein kinase" evidence="17">
    <location>
        <begin position="466"/>
        <end position="733"/>
    </location>
</feature>
<keyword evidence="3" id="KW-0245">EGF-like domain</keyword>
<dbReference type="SUPFAM" id="SSF57184">
    <property type="entry name" value="Growth factor receptor domain"/>
    <property type="match status" value="1"/>
</dbReference>
<keyword evidence="7 14" id="KW-0547">Nucleotide-binding</keyword>
<accession>A0AAD8W4V8</accession>
<sequence>MRSSLSMSMAVVAALLLSMSTAATGRVPVALAPDCNTTCGKVKVPYPFGMGPRHCYRQPGFKLICDYASKPPRPYLDIDGGREFEVTDIFVENNTMRVVSSHGLNMSGTGRSRWSLGGRSAGADGTGATPLPYVLLAGFNELIITGCNVLATLVGNGHIVSGCASFCSSTDDHGSGVTGSFNPDGNICSNIGCCQSEIPIDYASYDVRLRRLDLDDDGTFPKKKNSTTAGSQLPVNVIIAATDWLTQDMAMFLNDPEFSPRPKTGLGRVPVILRWAVPHESAVSDFGTRECPRSAARSICKSINSQCRDEASATFRGYSCKCKEGYQGNAYLTDGCQDIDECKHKEEYGCFGECGNKIGSFDCWCPPGYHGNATRHHGCIKSVIKNKNTGLSVTIGVSCGAGLVLSVLTAFFVYKKLKSRRAKMLRRKFFEQNHGQLLEQLVSQKAGIAERMIITLDELKKATRNFDEDLVVGGGGHGTVYMGILSNQHIVAIKKPKKLVQKEIDEFINEVAILSQINHRNVVKLYGCCLETEVPMLIYEFISNGTLSEHLHVEGPKSLSWSDRLRIAIETSKSIAYLHSTTSIPIIHRDIKSANILLDDSLIAKVADFGASRCIPIEKSGITTKVQGTRGYWDPACFYTGRLTEKSDVFSFGVVLVELLTRKKPFEYLSSDDEALIVRFARLFAEGNLLEILDPQIVEEGGHEVEEVANIAVACIKLTPESRPTMRQVELTLEGIRVIQEGTLDNVVSNNVYTTDIGIYDLSAIDRRGSEGSTRCYSMEEEFALSARYSR</sequence>
<dbReference type="FunFam" id="3.30.200.20:FF:000043">
    <property type="entry name" value="Wall-associated receptor kinase 2"/>
    <property type="match status" value="1"/>
</dbReference>
<reference evidence="18" key="1">
    <citation type="submission" date="2023-07" db="EMBL/GenBank/DDBJ databases">
        <title>A chromosome-level genome assembly of Lolium multiflorum.</title>
        <authorList>
            <person name="Chen Y."/>
            <person name="Copetti D."/>
            <person name="Kolliker R."/>
            <person name="Studer B."/>
        </authorList>
    </citation>
    <scope>NUCLEOTIDE SEQUENCE</scope>
    <source>
        <strain evidence="18">02402/16</strain>
        <tissue evidence="18">Leaf</tissue>
    </source>
</reference>
<keyword evidence="19" id="KW-1185">Reference proteome</keyword>
<keyword evidence="9 14" id="KW-0067">ATP-binding</keyword>
<evidence type="ECO:0000256" key="12">
    <source>
        <dbReference type="ARBA" id="ARBA00023157"/>
    </source>
</evidence>
<dbReference type="InterPro" id="IPR018097">
    <property type="entry name" value="EGF_Ca-bd_CS"/>
</dbReference>
<feature type="binding site" evidence="14">
    <location>
        <position position="495"/>
    </location>
    <ligand>
        <name>ATP</name>
        <dbReference type="ChEBI" id="CHEBI:30616"/>
    </ligand>
</feature>
<feature type="signal peptide" evidence="16">
    <location>
        <begin position="1"/>
        <end position="25"/>
    </location>
</feature>
<comment type="caution">
    <text evidence="18">The sequence shown here is derived from an EMBL/GenBank/DDBJ whole genome shotgun (WGS) entry which is preliminary data.</text>
</comment>
<protein>
    <recommendedName>
        <fullName evidence="17">Protein kinase domain-containing protein</fullName>
    </recommendedName>
</protein>
<dbReference type="InterPro" id="IPR017441">
    <property type="entry name" value="Protein_kinase_ATP_BS"/>
</dbReference>
<keyword evidence="8" id="KW-0418">Kinase</keyword>
<dbReference type="InterPro" id="IPR001881">
    <property type="entry name" value="EGF-like_Ca-bd_dom"/>
</dbReference>
<dbReference type="InterPro" id="IPR001245">
    <property type="entry name" value="Ser-Thr/Tyr_kinase_cat_dom"/>
</dbReference>
<dbReference type="CDD" id="cd00054">
    <property type="entry name" value="EGF_CA"/>
    <property type="match status" value="1"/>
</dbReference>
<evidence type="ECO:0000256" key="4">
    <source>
        <dbReference type="ARBA" id="ARBA00022679"/>
    </source>
</evidence>
<dbReference type="Gene3D" id="3.30.200.20">
    <property type="entry name" value="Phosphorylase Kinase, domain 1"/>
    <property type="match status" value="1"/>
</dbReference>
<evidence type="ECO:0000256" key="1">
    <source>
        <dbReference type="ARBA" id="ARBA00004479"/>
    </source>
</evidence>
<keyword evidence="6 16" id="KW-0732">Signal</keyword>
<evidence type="ECO:0000256" key="15">
    <source>
        <dbReference type="SAM" id="Phobius"/>
    </source>
</evidence>
<dbReference type="AlphaFoldDB" id="A0AAD8W4V8"/>
<keyword evidence="13" id="KW-0325">Glycoprotein</keyword>
<dbReference type="PROSITE" id="PS01187">
    <property type="entry name" value="EGF_CA"/>
    <property type="match status" value="1"/>
</dbReference>
<keyword evidence="5 15" id="KW-0812">Transmembrane</keyword>
<keyword evidence="10 15" id="KW-1133">Transmembrane helix</keyword>
<dbReference type="InterPro" id="IPR009030">
    <property type="entry name" value="Growth_fac_rcpt_cys_sf"/>
</dbReference>
<evidence type="ECO:0000256" key="9">
    <source>
        <dbReference type="ARBA" id="ARBA00022840"/>
    </source>
</evidence>
<dbReference type="SMART" id="SM00179">
    <property type="entry name" value="EGF_CA"/>
    <property type="match status" value="1"/>
</dbReference>
<organism evidence="18 19">
    <name type="scientific">Lolium multiflorum</name>
    <name type="common">Italian ryegrass</name>
    <name type="synonym">Lolium perenne subsp. multiflorum</name>
    <dbReference type="NCBI Taxonomy" id="4521"/>
    <lineage>
        <taxon>Eukaryota</taxon>
        <taxon>Viridiplantae</taxon>
        <taxon>Streptophyta</taxon>
        <taxon>Embryophyta</taxon>
        <taxon>Tracheophyta</taxon>
        <taxon>Spermatophyta</taxon>
        <taxon>Magnoliopsida</taxon>
        <taxon>Liliopsida</taxon>
        <taxon>Poales</taxon>
        <taxon>Poaceae</taxon>
        <taxon>BOP clade</taxon>
        <taxon>Pooideae</taxon>
        <taxon>Poodae</taxon>
        <taxon>Poeae</taxon>
        <taxon>Poeae Chloroplast Group 2 (Poeae type)</taxon>
        <taxon>Loliodinae</taxon>
        <taxon>Loliinae</taxon>
        <taxon>Lolium</taxon>
    </lineage>
</organism>
<evidence type="ECO:0000256" key="7">
    <source>
        <dbReference type="ARBA" id="ARBA00022741"/>
    </source>
</evidence>
<evidence type="ECO:0000256" key="13">
    <source>
        <dbReference type="ARBA" id="ARBA00023180"/>
    </source>
</evidence>
<evidence type="ECO:0000256" key="2">
    <source>
        <dbReference type="ARBA" id="ARBA00022527"/>
    </source>
</evidence>
<dbReference type="FunFam" id="1.10.510.10:FF:000084">
    <property type="entry name" value="Wall-associated receptor kinase 2"/>
    <property type="match status" value="1"/>
</dbReference>
<dbReference type="GO" id="GO:0004674">
    <property type="term" value="F:protein serine/threonine kinase activity"/>
    <property type="evidence" value="ECO:0007669"/>
    <property type="project" value="UniProtKB-KW"/>
</dbReference>
<dbReference type="SMART" id="SM00181">
    <property type="entry name" value="EGF"/>
    <property type="match status" value="2"/>
</dbReference>
<dbReference type="Gene3D" id="2.10.25.10">
    <property type="entry name" value="Laminin"/>
    <property type="match status" value="2"/>
</dbReference>
<dbReference type="InterPro" id="IPR049883">
    <property type="entry name" value="NOTCH1_EGF-like"/>
</dbReference>
<dbReference type="InterPro" id="IPR011009">
    <property type="entry name" value="Kinase-like_dom_sf"/>
</dbReference>
<keyword evidence="11 15" id="KW-0472">Membrane</keyword>
<dbReference type="InterPro" id="IPR008271">
    <property type="entry name" value="Ser/Thr_kinase_AS"/>
</dbReference>
<dbReference type="SMART" id="SM00220">
    <property type="entry name" value="S_TKc"/>
    <property type="match status" value="1"/>
</dbReference>
<keyword evidence="12" id="KW-1015">Disulfide bond</keyword>
<dbReference type="EMBL" id="JAUUTY010000005">
    <property type="protein sequence ID" value="KAK1632656.1"/>
    <property type="molecule type" value="Genomic_DNA"/>
</dbReference>
<evidence type="ECO:0000256" key="3">
    <source>
        <dbReference type="ARBA" id="ARBA00022536"/>
    </source>
</evidence>
<evidence type="ECO:0000313" key="18">
    <source>
        <dbReference type="EMBL" id="KAK1632656.1"/>
    </source>
</evidence>
<dbReference type="Pfam" id="PF13947">
    <property type="entry name" value="GUB_WAK_bind"/>
    <property type="match status" value="1"/>
</dbReference>
<dbReference type="GO" id="GO:0030247">
    <property type="term" value="F:polysaccharide binding"/>
    <property type="evidence" value="ECO:0007669"/>
    <property type="project" value="InterPro"/>
</dbReference>
<dbReference type="PANTHER" id="PTHR27005">
    <property type="entry name" value="WALL-ASSOCIATED RECEPTOR KINASE-LIKE 21"/>
    <property type="match status" value="1"/>
</dbReference>
<evidence type="ECO:0000313" key="19">
    <source>
        <dbReference type="Proteomes" id="UP001231189"/>
    </source>
</evidence>
<dbReference type="GO" id="GO:0005509">
    <property type="term" value="F:calcium ion binding"/>
    <property type="evidence" value="ECO:0007669"/>
    <property type="project" value="InterPro"/>
</dbReference>
<proteinExistence type="predicted"/>
<gene>
    <name evidence="18" type="ORF">QYE76_006971</name>
</gene>
<feature type="transmembrane region" description="Helical" evidence="15">
    <location>
        <begin position="391"/>
        <end position="414"/>
    </location>
</feature>
<dbReference type="InterPro" id="IPR000742">
    <property type="entry name" value="EGF"/>
</dbReference>
<evidence type="ECO:0000256" key="11">
    <source>
        <dbReference type="ARBA" id="ARBA00023136"/>
    </source>
</evidence>
<dbReference type="GO" id="GO:0005524">
    <property type="term" value="F:ATP binding"/>
    <property type="evidence" value="ECO:0007669"/>
    <property type="project" value="UniProtKB-UniRule"/>
</dbReference>
<dbReference type="PROSITE" id="PS50011">
    <property type="entry name" value="PROTEIN_KINASE_DOM"/>
    <property type="match status" value="1"/>
</dbReference>
<dbReference type="InterPro" id="IPR045274">
    <property type="entry name" value="WAK-like"/>
</dbReference>
<dbReference type="GO" id="GO:0005886">
    <property type="term" value="C:plasma membrane"/>
    <property type="evidence" value="ECO:0007669"/>
    <property type="project" value="TreeGrafter"/>
</dbReference>
<evidence type="ECO:0000256" key="16">
    <source>
        <dbReference type="SAM" id="SignalP"/>
    </source>
</evidence>
<feature type="chain" id="PRO_5042211093" description="Protein kinase domain-containing protein" evidence="16">
    <location>
        <begin position="26"/>
        <end position="791"/>
    </location>
</feature>
<dbReference type="PROSITE" id="PS00108">
    <property type="entry name" value="PROTEIN_KINASE_ST"/>
    <property type="match status" value="1"/>
</dbReference>
<evidence type="ECO:0000256" key="8">
    <source>
        <dbReference type="ARBA" id="ARBA00022777"/>
    </source>
</evidence>
<dbReference type="GO" id="GO:0007166">
    <property type="term" value="P:cell surface receptor signaling pathway"/>
    <property type="evidence" value="ECO:0007669"/>
    <property type="project" value="InterPro"/>
</dbReference>
<dbReference type="Pfam" id="PF07714">
    <property type="entry name" value="PK_Tyr_Ser-Thr"/>
    <property type="match status" value="1"/>
</dbReference>
<keyword evidence="4" id="KW-0808">Transferase</keyword>